<dbReference type="AlphaFoldDB" id="A0AAN7DZ67"/>
<dbReference type="PANTHER" id="PTHR42648:SF20">
    <property type="entry name" value="RNA-DIRECTED DNA POLYMERASE"/>
    <property type="match status" value="1"/>
</dbReference>
<reference evidence="2 3" key="1">
    <citation type="journal article" date="2023" name="G3 (Bethesda)">
        <title>A haplotype-resolved chromosome-scale genome for Quercus rubra L. provides insights into the genetics of adaptive traits for red oak species.</title>
        <authorList>
            <person name="Kapoor B."/>
            <person name="Jenkins J."/>
            <person name="Schmutz J."/>
            <person name="Zhebentyayeva T."/>
            <person name="Kuelheim C."/>
            <person name="Coggeshall M."/>
            <person name="Heim C."/>
            <person name="Lasky J.R."/>
            <person name="Leites L."/>
            <person name="Islam-Faridi N."/>
            <person name="Romero-Severson J."/>
            <person name="DeLeo V.L."/>
            <person name="Lucas S.M."/>
            <person name="Lazic D."/>
            <person name="Gailing O."/>
            <person name="Carlson J."/>
            <person name="Staton M."/>
        </authorList>
    </citation>
    <scope>NUCLEOTIDE SEQUENCE [LARGE SCALE GENOMIC DNA]</scope>
    <source>
        <strain evidence="2">Pseudo-F2</strain>
    </source>
</reference>
<dbReference type="PANTHER" id="PTHR42648">
    <property type="entry name" value="TRANSPOSASE, PUTATIVE-RELATED"/>
    <property type="match status" value="1"/>
</dbReference>
<gene>
    <name evidence="2" type="ORF">RGQ29_008108</name>
</gene>
<dbReference type="InterPro" id="IPR039537">
    <property type="entry name" value="Retrotran_Ty1/copia-like"/>
</dbReference>
<evidence type="ECO:0000313" key="2">
    <source>
        <dbReference type="EMBL" id="KAK4558683.1"/>
    </source>
</evidence>
<dbReference type="InterPro" id="IPR001584">
    <property type="entry name" value="Integrase_cat-core"/>
</dbReference>
<name>A0AAN7DZ67_QUERU</name>
<dbReference type="GO" id="GO:0015074">
    <property type="term" value="P:DNA integration"/>
    <property type="evidence" value="ECO:0007669"/>
    <property type="project" value="InterPro"/>
</dbReference>
<dbReference type="EMBL" id="JAXUIC010000012">
    <property type="protein sequence ID" value="KAK4558683.1"/>
    <property type="molecule type" value="Genomic_DNA"/>
</dbReference>
<accession>A0AAN7DZ67</accession>
<proteinExistence type="predicted"/>
<dbReference type="Proteomes" id="UP001324115">
    <property type="component" value="Unassembled WGS sequence"/>
</dbReference>
<evidence type="ECO:0000313" key="3">
    <source>
        <dbReference type="Proteomes" id="UP001324115"/>
    </source>
</evidence>
<comment type="caution">
    <text evidence="2">The sequence shown here is derived from an EMBL/GenBank/DDBJ whole genome shotgun (WGS) entry which is preliminary data.</text>
</comment>
<dbReference type="GO" id="GO:0003676">
    <property type="term" value="F:nucleic acid binding"/>
    <property type="evidence" value="ECO:0007669"/>
    <property type="project" value="InterPro"/>
</dbReference>
<feature type="domain" description="Integrase catalytic" evidence="1">
    <location>
        <begin position="1"/>
        <end position="125"/>
    </location>
</feature>
<dbReference type="Gene3D" id="3.30.420.10">
    <property type="entry name" value="Ribonuclease H-like superfamily/Ribonuclease H"/>
    <property type="match status" value="1"/>
</dbReference>
<dbReference type="InterPro" id="IPR012337">
    <property type="entry name" value="RNaseH-like_sf"/>
</dbReference>
<evidence type="ECO:0000259" key="1">
    <source>
        <dbReference type="PROSITE" id="PS50994"/>
    </source>
</evidence>
<dbReference type="SUPFAM" id="SSF53098">
    <property type="entry name" value="Ribonuclease H-like"/>
    <property type="match status" value="1"/>
</dbReference>
<keyword evidence="3" id="KW-1185">Reference proteome</keyword>
<dbReference type="PROSITE" id="PS50994">
    <property type="entry name" value="INTEGRASE"/>
    <property type="match status" value="1"/>
</dbReference>
<organism evidence="2 3">
    <name type="scientific">Quercus rubra</name>
    <name type="common">Northern red oak</name>
    <name type="synonym">Quercus borealis</name>
    <dbReference type="NCBI Taxonomy" id="3512"/>
    <lineage>
        <taxon>Eukaryota</taxon>
        <taxon>Viridiplantae</taxon>
        <taxon>Streptophyta</taxon>
        <taxon>Embryophyta</taxon>
        <taxon>Tracheophyta</taxon>
        <taxon>Spermatophyta</taxon>
        <taxon>Magnoliopsida</taxon>
        <taxon>eudicotyledons</taxon>
        <taxon>Gunneridae</taxon>
        <taxon>Pentapetalae</taxon>
        <taxon>rosids</taxon>
        <taxon>fabids</taxon>
        <taxon>Fagales</taxon>
        <taxon>Fagaceae</taxon>
        <taxon>Quercus</taxon>
    </lineage>
</organism>
<dbReference type="InterPro" id="IPR036397">
    <property type="entry name" value="RNaseH_sf"/>
</dbReference>
<sequence length="131" mass="15001">MKLRTKKIKGLKDLEPIEVVNESNHFKEFCEQNGIIHEVTLPYSLKSNGMAKRKNRTLKEMMNDMLVSSRLYSNMWGEAICHAPNSIPGFMTMTGMLISSLNLILTRTNLTFSKTFPKAFLFLFIPVSLLK</sequence>
<protein>
    <recommendedName>
        <fullName evidence="1">Integrase catalytic domain-containing protein</fullName>
    </recommendedName>
</protein>